<reference evidence="2 3" key="1">
    <citation type="submission" date="2020-08" db="EMBL/GenBank/DDBJ databases">
        <title>Genomic Encyclopedia of Type Strains, Phase IV (KMG-IV): sequencing the most valuable type-strain genomes for metagenomic binning, comparative biology and taxonomic classification.</title>
        <authorList>
            <person name="Goeker M."/>
        </authorList>
    </citation>
    <scope>NUCLEOTIDE SEQUENCE [LARGE SCALE GENOMIC DNA]</scope>
    <source>
        <strain evidence="2 3">DSM 14552</strain>
    </source>
</reference>
<dbReference type="RefSeq" id="WP_183611728.1">
    <property type="nucleotide sequence ID" value="NZ_JACICY010000001.1"/>
</dbReference>
<gene>
    <name evidence="2" type="ORF">GGQ88_000730</name>
</gene>
<keyword evidence="1" id="KW-0472">Membrane</keyword>
<comment type="caution">
    <text evidence="2">The sequence shown here is derived from an EMBL/GenBank/DDBJ whole genome shotgun (WGS) entry which is preliminary data.</text>
</comment>
<proteinExistence type="predicted"/>
<feature type="transmembrane region" description="Helical" evidence="1">
    <location>
        <begin position="131"/>
        <end position="149"/>
    </location>
</feature>
<accession>A0A7W6EV20</accession>
<dbReference type="EMBL" id="JACICY010000001">
    <property type="protein sequence ID" value="MBB3859490.1"/>
    <property type="molecule type" value="Genomic_DNA"/>
</dbReference>
<evidence type="ECO:0000256" key="1">
    <source>
        <dbReference type="SAM" id="Phobius"/>
    </source>
</evidence>
<feature type="transmembrane region" description="Helical" evidence="1">
    <location>
        <begin position="185"/>
        <end position="207"/>
    </location>
</feature>
<dbReference type="InterPro" id="IPR009495">
    <property type="entry name" value="NrsF"/>
</dbReference>
<name>A0A7W6EV20_9SPHN</name>
<evidence type="ECO:0000313" key="3">
    <source>
        <dbReference type="Proteomes" id="UP000562395"/>
    </source>
</evidence>
<dbReference type="AlphaFoldDB" id="A0A7W6EV20"/>
<dbReference type="Pfam" id="PF06532">
    <property type="entry name" value="NrsF"/>
    <property type="match status" value="1"/>
</dbReference>
<evidence type="ECO:0000313" key="2">
    <source>
        <dbReference type="EMBL" id="MBB3859490.1"/>
    </source>
</evidence>
<evidence type="ECO:0008006" key="4">
    <source>
        <dbReference type="Google" id="ProtNLM"/>
    </source>
</evidence>
<feature type="transmembrane region" description="Helical" evidence="1">
    <location>
        <begin position="91"/>
        <end position="111"/>
    </location>
</feature>
<dbReference type="Proteomes" id="UP000562395">
    <property type="component" value="Unassembled WGS sequence"/>
</dbReference>
<feature type="transmembrane region" description="Helical" evidence="1">
    <location>
        <begin position="161"/>
        <end position="179"/>
    </location>
</feature>
<feature type="transmembrane region" description="Helical" evidence="1">
    <location>
        <begin position="60"/>
        <end position="79"/>
    </location>
</feature>
<keyword evidence="1" id="KW-1133">Transmembrane helix</keyword>
<protein>
    <recommendedName>
        <fullName evidence="4">DUF1109 domain-containing protein</fullName>
    </recommendedName>
</protein>
<keyword evidence="3" id="KW-1185">Reference proteome</keyword>
<feature type="transmembrane region" description="Helical" evidence="1">
    <location>
        <begin position="28"/>
        <end position="48"/>
    </location>
</feature>
<sequence>MQTEDLIRALAADVPPVSRFLVARRMTIGIVTGGIAALAGIALTIGFRPDLETAMRGFPFWMKFSYSLSLGLCAIMAARHLSRPESSRSEWLRLLIIPVGLLAAVSVAELALTPSQDWHALWLGESWKQCVPRVLLYSLPIFAGLLWAFRQFAPTQLRLTGTTAGLAAGACSATLYGFHCPEASATFVLSWYSLGIGLAGMVGALVGPRFMRW</sequence>
<organism evidence="2 3">
    <name type="scientific">Novosphingobium hassiacum</name>
    <dbReference type="NCBI Taxonomy" id="173676"/>
    <lineage>
        <taxon>Bacteria</taxon>
        <taxon>Pseudomonadati</taxon>
        <taxon>Pseudomonadota</taxon>
        <taxon>Alphaproteobacteria</taxon>
        <taxon>Sphingomonadales</taxon>
        <taxon>Sphingomonadaceae</taxon>
        <taxon>Novosphingobium</taxon>
    </lineage>
</organism>
<keyword evidence="1" id="KW-0812">Transmembrane</keyword>